<evidence type="ECO:0000313" key="4">
    <source>
        <dbReference type="Proteomes" id="UP000197032"/>
    </source>
</evidence>
<evidence type="ECO:0000313" key="3">
    <source>
        <dbReference type="EMBL" id="GAW92773.1"/>
    </source>
</evidence>
<dbReference type="AlphaFoldDB" id="A0A1Z5HTA9"/>
<organism evidence="3 4">
    <name type="scientific">Calderihabitans maritimus</name>
    <dbReference type="NCBI Taxonomy" id="1246530"/>
    <lineage>
        <taxon>Bacteria</taxon>
        <taxon>Bacillati</taxon>
        <taxon>Bacillota</taxon>
        <taxon>Clostridia</taxon>
        <taxon>Neomoorellales</taxon>
        <taxon>Calderihabitantaceae</taxon>
        <taxon>Calderihabitans</taxon>
    </lineage>
</organism>
<comment type="caution">
    <text evidence="3">The sequence shown here is derived from an EMBL/GenBank/DDBJ whole genome shotgun (WGS) entry which is preliminary data.</text>
</comment>
<keyword evidence="4" id="KW-1185">Reference proteome</keyword>
<sequence>MINKTKVFTPKVGSKGLMTLPKQVRDVLGIKEGDRILLKIEPDGRVVLEKALIVPANECILQTVER</sequence>
<dbReference type="SMART" id="SM00966">
    <property type="entry name" value="SpoVT_AbrB"/>
    <property type="match status" value="1"/>
</dbReference>
<feature type="domain" description="SpoVT-AbrB" evidence="2">
    <location>
        <begin position="7"/>
        <end position="53"/>
    </location>
</feature>
<name>A0A1Z5HTA9_9FIRM</name>
<dbReference type="InterPro" id="IPR007159">
    <property type="entry name" value="SpoVT-AbrB_dom"/>
</dbReference>
<dbReference type="NCBIfam" id="TIGR01439">
    <property type="entry name" value="lp_hng_hel_AbrB"/>
    <property type="match status" value="1"/>
</dbReference>
<dbReference type="Pfam" id="PF04014">
    <property type="entry name" value="MazE_antitoxin"/>
    <property type="match status" value="1"/>
</dbReference>
<evidence type="ECO:0000256" key="1">
    <source>
        <dbReference type="PROSITE-ProRule" id="PRU01076"/>
    </source>
</evidence>
<dbReference type="OrthoDB" id="2622421at2"/>
<dbReference type="EMBL" id="BDGJ01000100">
    <property type="protein sequence ID" value="GAW92773.1"/>
    <property type="molecule type" value="Genomic_DNA"/>
</dbReference>
<evidence type="ECO:0000259" key="2">
    <source>
        <dbReference type="PROSITE" id="PS51740"/>
    </source>
</evidence>
<dbReference type="SUPFAM" id="SSF89447">
    <property type="entry name" value="AbrB/MazE/MraZ-like"/>
    <property type="match status" value="1"/>
</dbReference>
<dbReference type="Gene3D" id="2.10.260.10">
    <property type="match status" value="1"/>
</dbReference>
<keyword evidence="1" id="KW-0238">DNA-binding</keyword>
<accession>A0A1Z5HTA9</accession>
<dbReference type="Proteomes" id="UP000197032">
    <property type="component" value="Unassembled WGS sequence"/>
</dbReference>
<reference evidence="4" key="1">
    <citation type="journal article" date="2017" name="Appl. Environ. Microbiol.">
        <title>Genomic analysis of Calderihabitans maritimus KKC1, a thermophilic hydrogenogenic carboxydotrophic bacterium isolated from marine sediment.</title>
        <authorList>
            <person name="Omae K."/>
            <person name="Yoneda Y."/>
            <person name="Fukuyama Y."/>
            <person name="Yoshida T."/>
            <person name="Sako Y."/>
        </authorList>
    </citation>
    <scope>NUCLEOTIDE SEQUENCE [LARGE SCALE GENOMIC DNA]</scope>
    <source>
        <strain evidence="4">KKC1</strain>
    </source>
</reference>
<protein>
    <submittedName>
        <fullName evidence="3">AbrB family transcriptional regulator</fullName>
    </submittedName>
</protein>
<dbReference type="GO" id="GO:0003677">
    <property type="term" value="F:DNA binding"/>
    <property type="evidence" value="ECO:0007669"/>
    <property type="project" value="UniProtKB-UniRule"/>
</dbReference>
<gene>
    <name evidence="3" type="ORF">KKC1_19230</name>
</gene>
<dbReference type="InterPro" id="IPR037914">
    <property type="entry name" value="SpoVT-AbrB_sf"/>
</dbReference>
<dbReference type="RefSeq" id="WP_143288717.1">
    <property type="nucleotide sequence ID" value="NZ_BDGJ01000100.1"/>
</dbReference>
<proteinExistence type="predicted"/>
<dbReference type="PROSITE" id="PS51740">
    <property type="entry name" value="SPOVT_ABRB"/>
    <property type="match status" value="1"/>
</dbReference>